<keyword evidence="1" id="KW-0677">Repeat</keyword>
<dbReference type="EMBL" id="JAMSHJ010000003">
    <property type="protein sequence ID" value="KAI5426700.1"/>
    <property type="molecule type" value="Genomic_DNA"/>
</dbReference>
<accession>A0A9D4XWX9</accession>
<feature type="repeat" description="PPR" evidence="2">
    <location>
        <begin position="41"/>
        <end position="75"/>
    </location>
</feature>
<sequence length="281" mass="30814">MDLSRTRLQSPLLFHRELGGLDLERGREIHMELINSGFQLDFFVSSALVDMYGKCGHLEMAIKVFEQMPKKSVVIWNSMIAGYGFKELQGFFEIWRTKSSTANGVYSNPTYQYDQHPQPPGRSVQEGQSVSSVAGNTSNLGTANAPQDYNAYTSYANSSNPYGYGSSTGYSGYYNSYQQQQPNHAYSQPVGAYQNTDNWSYAPDSNSSYSSGAAATSVQYQQQYTQWADYYSQTEASCAPGIENLTVPSSPTSGCPVSAATSGYATPNNQPPATLPTFCIN</sequence>
<organism evidence="4 5">
    <name type="scientific">Pisum sativum</name>
    <name type="common">Garden pea</name>
    <name type="synonym">Lathyrus oleraceus</name>
    <dbReference type="NCBI Taxonomy" id="3888"/>
    <lineage>
        <taxon>Eukaryota</taxon>
        <taxon>Viridiplantae</taxon>
        <taxon>Streptophyta</taxon>
        <taxon>Embryophyta</taxon>
        <taxon>Tracheophyta</taxon>
        <taxon>Spermatophyta</taxon>
        <taxon>Magnoliopsida</taxon>
        <taxon>eudicotyledons</taxon>
        <taxon>Gunneridae</taxon>
        <taxon>Pentapetalae</taxon>
        <taxon>rosids</taxon>
        <taxon>fabids</taxon>
        <taxon>Fabales</taxon>
        <taxon>Fabaceae</taxon>
        <taxon>Papilionoideae</taxon>
        <taxon>50 kb inversion clade</taxon>
        <taxon>NPAAA clade</taxon>
        <taxon>Hologalegina</taxon>
        <taxon>IRL clade</taxon>
        <taxon>Fabeae</taxon>
        <taxon>Lathyrus</taxon>
    </lineage>
</organism>
<protein>
    <recommendedName>
        <fullName evidence="6">Pentatricopeptide repeat-containing protein</fullName>
    </recommendedName>
</protein>
<dbReference type="PANTHER" id="PTHR47926:SF347">
    <property type="entry name" value="PENTATRICOPEPTIDE REPEAT-CONTAINING PROTEIN"/>
    <property type="match status" value="1"/>
</dbReference>
<dbReference type="Gene3D" id="1.25.40.10">
    <property type="entry name" value="Tetratricopeptide repeat domain"/>
    <property type="match status" value="1"/>
</dbReference>
<dbReference type="InterPro" id="IPR046960">
    <property type="entry name" value="PPR_At4g14850-like_plant"/>
</dbReference>
<evidence type="ECO:0008006" key="6">
    <source>
        <dbReference type="Google" id="ProtNLM"/>
    </source>
</evidence>
<dbReference type="InterPro" id="IPR011990">
    <property type="entry name" value="TPR-like_helical_dom_sf"/>
</dbReference>
<evidence type="ECO:0000256" key="1">
    <source>
        <dbReference type="ARBA" id="ARBA00022737"/>
    </source>
</evidence>
<name>A0A9D4XWX9_PEA</name>
<comment type="caution">
    <text evidence="4">The sequence shown here is derived from an EMBL/GenBank/DDBJ whole genome shotgun (WGS) entry which is preliminary data.</text>
</comment>
<proteinExistence type="predicted"/>
<gene>
    <name evidence="4" type="ORF">KIW84_032218</name>
</gene>
<dbReference type="InterPro" id="IPR002885">
    <property type="entry name" value="PPR_rpt"/>
</dbReference>
<dbReference type="GO" id="GO:0003723">
    <property type="term" value="F:RNA binding"/>
    <property type="evidence" value="ECO:0007669"/>
    <property type="project" value="InterPro"/>
</dbReference>
<dbReference type="PANTHER" id="PTHR47926">
    <property type="entry name" value="PENTATRICOPEPTIDE REPEAT-CONTAINING PROTEIN"/>
    <property type="match status" value="1"/>
</dbReference>
<dbReference type="Proteomes" id="UP001058974">
    <property type="component" value="Chromosome 3"/>
</dbReference>
<dbReference type="Pfam" id="PF01535">
    <property type="entry name" value="PPR"/>
    <property type="match status" value="1"/>
</dbReference>
<dbReference type="AlphaFoldDB" id="A0A9D4XWX9"/>
<keyword evidence="5" id="KW-1185">Reference proteome</keyword>
<feature type="region of interest" description="Disordered" evidence="3">
    <location>
        <begin position="109"/>
        <end position="142"/>
    </location>
</feature>
<dbReference type="PROSITE" id="PS51375">
    <property type="entry name" value="PPR"/>
    <property type="match status" value="1"/>
</dbReference>
<evidence type="ECO:0000313" key="5">
    <source>
        <dbReference type="Proteomes" id="UP001058974"/>
    </source>
</evidence>
<dbReference type="GO" id="GO:0009451">
    <property type="term" value="P:RNA modification"/>
    <property type="evidence" value="ECO:0007669"/>
    <property type="project" value="InterPro"/>
</dbReference>
<reference evidence="4 5" key="1">
    <citation type="journal article" date="2022" name="Nat. Genet.">
        <title>Improved pea reference genome and pan-genome highlight genomic features and evolutionary characteristics.</title>
        <authorList>
            <person name="Yang T."/>
            <person name="Liu R."/>
            <person name="Luo Y."/>
            <person name="Hu S."/>
            <person name="Wang D."/>
            <person name="Wang C."/>
            <person name="Pandey M.K."/>
            <person name="Ge S."/>
            <person name="Xu Q."/>
            <person name="Li N."/>
            <person name="Li G."/>
            <person name="Huang Y."/>
            <person name="Saxena R.K."/>
            <person name="Ji Y."/>
            <person name="Li M."/>
            <person name="Yan X."/>
            <person name="He Y."/>
            <person name="Liu Y."/>
            <person name="Wang X."/>
            <person name="Xiang C."/>
            <person name="Varshney R.K."/>
            <person name="Ding H."/>
            <person name="Gao S."/>
            <person name="Zong X."/>
        </authorList>
    </citation>
    <scope>NUCLEOTIDE SEQUENCE [LARGE SCALE GENOMIC DNA]</scope>
    <source>
        <strain evidence="4 5">cv. Zhongwan 6</strain>
    </source>
</reference>
<dbReference type="Gramene" id="Psat03G0221800-T1">
    <property type="protein sequence ID" value="KAI5426700.1"/>
    <property type="gene ID" value="KIW84_032218"/>
</dbReference>
<evidence type="ECO:0000256" key="3">
    <source>
        <dbReference type="SAM" id="MobiDB-lite"/>
    </source>
</evidence>
<dbReference type="NCBIfam" id="TIGR00756">
    <property type="entry name" value="PPR"/>
    <property type="match status" value="1"/>
</dbReference>
<evidence type="ECO:0000313" key="4">
    <source>
        <dbReference type="EMBL" id="KAI5426700.1"/>
    </source>
</evidence>
<evidence type="ECO:0000256" key="2">
    <source>
        <dbReference type="PROSITE-ProRule" id="PRU00708"/>
    </source>
</evidence>
<feature type="compositionally biased region" description="Polar residues" evidence="3">
    <location>
        <begin position="125"/>
        <end position="142"/>
    </location>
</feature>